<keyword evidence="1" id="KW-1133">Transmembrane helix</keyword>
<organism evidence="2 3">
    <name type="scientific">Ureibacillus terrenus</name>
    <dbReference type="NCBI Taxonomy" id="118246"/>
    <lineage>
        <taxon>Bacteria</taxon>
        <taxon>Bacillati</taxon>
        <taxon>Bacillota</taxon>
        <taxon>Bacilli</taxon>
        <taxon>Bacillales</taxon>
        <taxon>Caryophanaceae</taxon>
        <taxon>Ureibacillus</taxon>
    </lineage>
</organism>
<keyword evidence="1" id="KW-0472">Membrane</keyword>
<gene>
    <name evidence="2" type="ORF">FKZ59_01445</name>
</gene>
<keyword evidence="1" id="KW-0812">Transmembrane</keyword>
<dbReference type="PANTHER" id="PTHR41307:SF1">
    <property type="entry name" value="MEMBRANE PROTEIN"/>
    <property type="match status" value="1"/>
</dbReference>
<dbReference type="RefSeq" id="WP_141600953.1">
    <property type="nucleotide sequence ID" value="NZ_JARMSB010000004.1"/>
</dbReference>
<dbReference type="Pfam" id="PF06570">
    <property type="entry name" value="DUF1129"/>
    <property type="match status" value="1"/>
</dbReference>
<evidence type="ECO:0000256" key="1">
    <source>
        <dbReference type="SAM" id="Phobius"/>
    </source>
</evidence>
<protein>
    <submittedName>
        <fullName evidence="2">DUF1129 domain-containing protein</fullName>
    </submittedName>
</protein>
<dbReference type="SUPFAM" id="SSF158560">
    <property type="entry name" value="BH3980-like"/>
    <property type="match status" value="1"/>
</dbReference>
<dbReference type="PANTHER" id="PTHR41307">
    <property type="entry name" value="MEMBRANE PROTEIN-RELATED"/>
    <property type="match status" value="1"/>
</dbReference>
<feature type="transmembrane region" description="Helical" evidence="1">
    <location>
        <begin position="96"/>
        <end position="118"/>
    </location>
</feature>
<reference evidence="2 3" key="1">
    <citation type="submission" date="2019-06" db="EMBL/GenBank/DDBJ databases">
        <title>Genome sequence of Ureibacillus terrenus.</title>
        <authorList>
            <person name="Maclea K.S."/>
            <person name="Simoes M."/>
        </authorList>
    </citation>
    <scope>NUCLEOTIDE SEQUENCE [LARGE SCALE GENOMIC DNA]</scope>
    <source>
        <strain evidence="2 3">ATCC BAA-384</strain>
    </source>
</reference>
<dbReference type="AlphaFoldDB" id="A0A540V6Q6"/>
<feature type="transmembrane region" description="Helical" evidence="1">
    <location>
        <begin position="124"/>
        <end position="149"/>
    </location>
</feature>
<feature type="transmembrane region" description="Helical" evidence="1">
    <location>
        <begin position="197"/>
        <end position="216"/>
    </location>
</feature>
<dbReference type="OrthoDB" id="1655249at2"/>
<dbReference type="Gene3D" id="1.10.1900.10">
    <property type="entry name" value="c-terminal domain of poly(a) binding protein"/>
    <property type="match status" value="1"/>
</dbReference>
<name>A0A540V6Q6_9BACL</name>
<evidence type="ECO:0000313" key="3">
    <source>
        <dbReference type="Proteomes" id="UP000315753"/>
    </source>
</evidence>
<sequence>MKIPIKELIQQNNEKRELLLPENKKYYEDLLVYIRANLSKDERAVEEVLLEMLDHLLEAQKEGKTAETVFGKNPKELADEILAALPKESWKHQMEFALEILFTFFGWYFAIVGLFPLFKKEDQTVYAGTLIVSGILLVGAIVMFIYIVLKILKNGTFREQKKRKGITILYSIIAGGLFALGLIVKFAVPPFGPTFEVSYYTVFGMGCFLLLASYLLKKMREQNA</sequence>
<evidence type="ECO:0000313" key="2">
    <source>
        <dbReference type="EMBL" id="TQE92401.1"/>
    </source>
</evidence>
<dbReference type="InterPro" id="IPR009214">
    <property type="entry name" value="DUF1129"/>
</dbReference>
<keyword evidence="3" id="KW-1185">Reference proteome</keyword>
<accession>A0A540V6Q6</accession>
<comment type="caution">
    <text evidence="2">The sequence shown here is derived from an EMBL/GenBank/DDBJ whole genome shotgun (WGS) entry which is preliminary data.</text>
</comment>
<proteinExistence type="predicted"/>
<dbReference type="EMBL" id="VIGD01000001">
    <property type="protein sequence ID" value="TQE92401.1"/>
    <property type="molecule type" value="Genomic_DNA"/>
</dbReference>
<dbReference type="Proteomes" id="UP000315753">
    <property type="component" value="Unassembled WGS sequence"/>
</dbReference>
<feature type="transmembrane region" description="Helical" evidence="1">
    <location>
        <begin position="169"/>
        <end position="191"/>
    </location>
</feature>